<dbReference type="AlphaFoldDB" id="A0A1B8GHA9"/>
<dbReference type="GeneID" id="28841039"/>
<feature type="region of interest" description="Disordered" evidence="9">
    <location>
        <begin position="816"/>
        <end position="859"/>
    </location>
</feature>
<dbReference type="FunFam" id="1.10.240.10:FF:000001">
    <property type="entry name" value="Tyrosine--tRNA ligase"/>
    <property type="match status" value="1"/>
</dbReference>
<dbReference type="Pfam" id="PF16714">
    <property type="entry name" value="TyrRSs_C"/>
    <property type="match status" value="1"/>
</dbReference>
<evidence type="ECO:0000256" key="6">
    <source>
        <dbReference type="ARBA" id="ARBA00023146"/>
    </source>
</evidence>
<accession>A0A1B8GHA9</accession>
<gene>
    <name evidence="12" type="primary">MSY1</name>
    <name evidence="12" type="ORF">VE01_07653</name>
</gene>
<dbReference type="EC" id="6.1.1.1" evidence="8"/>
<evidence type="ECO:0000256" key="4">
    <source>
        <dbReference type="ARBA" id="ARBA00022840"/>
    </source>
</evidence>
<dbReference type="InterPro" id="IPR014729">
    <property type="entry name" value="Rossmann-like_a/b/a_fold"/>
</dbReference>
<dbReference type="GO" id="GO:0005829">
    <property type="term" value="C:cytosol"/>
    <property type="evidence" value="ECO:0007669"/>
    <property type="project" value="TreeGrafter"/>
</dbReference>
<feature type="compositionally biased region" description="Basic and acidic residues" evidence="9">
    <location>
        <begin position="816"/>
        <end position="826"/>
    </location>
</feature>
<dbReference type="NCBIfam" id="TIGR00234">
    <property type="entry name" value="tyrS"/>
    <property type="match status" value="1"/>
</dbReference>
<dbReference type="PRINTS" id="PR01040">
    <property type="entry name" value="TRNASYNTHTYR"/>
</dbReference>
<reference evidence="13" key="2">
    <citation type="journal article" date="2018" name="Nat. Commun.">
        <title>Extreme sensitivity to ultraviolet light in the fungal pathogen causing white-nose syndrome of bats.</title>
        <authorList>
            <person name="Palmer J.M."/>
            <person name="Drees K.P."/>
            <person name="Foster J.T."/>
            <person name="Lindner D.L."/>
        </authorList>
    </citation>
    <scope>NUCLEOTIDE SEQUENCE [LARGE SCALE GENOMIC DNA]</scope>
    <source>
        <strain evidence="13">UAMH 10579</strain>
    </source>
</reference>
<keyword evidence="13" id="KW-1185">Reference proteome</keyword>
<dbReference type="InterPro" id="IPR014144">
    <property type="entry name" value="LigD_PE_domain"/>
</dbReference>
<dbReference type="InterPro" id="IPR024088">
    <property type="entry name" value="Tyr-tRNA-ligase_bac-type"/>
</dbReference>
<feature type="region of interest" description="Disordered" evidence="9">
    <location>
        <begin position="420"/>
        <end position="444"/>
    </location>
</feature>
<proteinExistence type="inferred from homology"/>
<keyword evidence="3 8" id="KW-0547">Nucleotide-binding</keyword>
<evidence type="ECO:0000313" key="12">
    <source>
        <dbReference type="EMBL" id="OBT95213.1"/>
    </source>
</evidence>
<dbReference type="Pfam" id="PF00579">
    <property type="entry name" value="tRNA-synt_1b"/>
    <property type="match status" value="1"/>
</dbReference>
<dbReference type="Proteomes" id="UP000091956">
    <property type="component" value="Unassembled WGS sequence"/>
</dbReference>
<evidence type="ECO:0000256" key="2">
    <source>
        <dbReference type="ARBA" id="ARBA00022598"/>
    </source>
</evidence>
<dbReference type="PANTHER" id="PTHR11766">
    <property type="entry name" value="TYROSYL-TRNA SYNTHETASE"/>
    <property type="match status" value="1"/>
</dbReference>
<dbReference type="PANTHER" id="PTHR11766:SF0">
    <property type="entry name" value="TYROSINE--TRNA LIGASE, MITOCHONDRIAL"/>
    <property type="match status" value="1"/>
</dbReference>
<dbReference type="Gene3D" id="1.10.240.10">
    <property type="entry name" value="Tyrosyl-Transfer RNA Synthetase"/>
    <property type="match status" value="1"/>
</dbReference>
<dbReference type="InterPro" id="IPR036986">
    <property type="entry name" value="S4_RNA-bd_sf"/>
</dbReference>
<dbReference type="InterPro" id="IPR002305">
    <property type="entry name" value="aa-tRNA-synth_Ic"/>
</dbReference>
<comment type="catalytic activity">
    <reaction evidence="7 8">
        <text>tRNA(Tyr) + L-tyrosine + ATP = L-tyrosyl-tRNA(Tyr) + AMP + diphosphate + H(+)</text>
        <dbReference type="Rhea" id="RHEA:10220"/>
        <dbReference type="Rhea" id="RHEA-COMP:9706"/>
        <dbReference type="Rhea" id="RHEA-COMP:9707"/>
        <dbReference type="ChEBI" id="CHEBI:15378"/>
        <dbReference type="ChEBI" id="CHEBI:30616"/>
        <dbReference type="ChEBI" id="CHEBI:33019"/>
        <dbReference type="ChEBI" id="CHEBI:58315"/>
        <dbReference type="ChEBI" id="CHEBI:78442"/>
        <dbReference type="ChEBI" id="CHEBI:78536"/>
        <dbReference type="ChEBI" id="CHEBI:456215"/>
        <dbReference type="EC" id="6.1.1.1"/>
    </reaction>
</comment>
<feature type="compositionally biased region" description="Polar residues" evidence="9">
    <location>
        <begin position="420"/>
        <end position="433"/>
    </location>
</feature>
<evidence type="ECO:0000256" key="3">
    <source>
        <dbReference type="ARBA" id="ARBA00022741"/>
    </source>
</evidence>
<dbReference type="Pfam" id="PF13298">
    <property type="entry name" value="LigD_N"/>
    <property type="match status" value="1"/>
</dbReference>
<dbReference type="SUPFAM" id="SSF52374">
    <property type="entry name" value="Nucleotidylyl transferase"/>
    <property type="match status" value="1"/>
</dbReference>
<dbReference type="GO" id="GO:0005524">
    <property type="term" value="F:ATP binding"/>
    <property type="evidence" value="ECO:0007669"/>
    <property type="project" value="UniProtKB-KW"/>
</dbReference>
<comment type="similarity">
    <text evidence="1 8">Belongs to the class-I aminoacyl-tRNA synthetase family.</text>
</comment>
<evidence type="ECO:0000259" key="10">
    <source>
        <dbReference type="Pfam" id="PF13298"/>
    </source>
</evidence>
<keyword evidence="4 8" id="KW-0067">ATP-binding</keyword>
<feature type="compositionally biased region" description="Gly residues" evidence="9">
    <location>
        <begin position="559"/>
        <end position="568"/>
    </location>
</feature>
<evidence type="ECO:0000313" key="13">
    <source>
        <dbReference type="Proteomes" id="UP000091956"/>
    </source>
</evidence>
<dbReference type="GO" id="GO:0004831">
    <property type="term" value="F:tyrosine-tRNA ligase activity"/>
    <property type="evidence" value="ECO:0007669"/>
    <property type="project" value="UniProtKB-EC"/>
</dbReference>
<evidence type="ECO:0000256" key="1">
    <source>
        <dbReference type="ARBA" id="ARBA00005594"/>
    </source>
</evidence>
<feature type="domain" description="Tyrosyl-tRNA synthetase C-terminal" evidence="11">
    <location>
        <begin position="444"/>
        <end position="560"/>
    </location>
</feature>
<evidence type="ECO:0000256" key="8">
    <source>
        <dbReference type="RuleBase" id="RU361234"/>
    </source>
</evidence>
<evidence type="ECO:0000256" key="7">
    <source>
        <dbReference type="ARBA" id="ARBA00048248"/>
    </source>
</evidence>
<dbReference type="CDD" id="cd00805">
    <property type="entry name" value="TyrRS_core"/>
    <property type="match status" value="1"/>
</dbReference>
<dbReference type="GO" id="GO:0005739">
    <property type="term" value="C:mitochondrion"/>
    <property type="evidence" value="ECO:0007669"/>
    <property type="project" value="TreeGrafter"/>
</dbReference>
<evidence type="ECO:0000259" key="11">
    <source>
        <dbReference type="Pfam" id="PF16714"/>
    </source>
</evidence>
<dbReference type="RefSeq" id="XP_018128946.1">
    <property type="nucleotide sequence ID" value="XM_018277086.2"/>
</dbReference>
<sequence>MASSSLLRSASQHRLCQCARTAARSTRPHGATGRRYIGMKYLAKVADAEKAWAEKAKEIRAGNQKSMLSILEERGLVHQTTGNRDTIDNLMIDKRVGAYVGIDPTASSLHVGHLLPLMSLFWMYLHGYHSVSLLGGATAKIGDPTGRLTTRTKEHSAVRTANMVNMHYQLKKLWVNVEEYGRKFGYNWEWAWHRELVNNNTWTNKLTVIELLQIIGPGMRLGTMLARDTVKNKLSKGDGMSYAEFSYPVLQAWDWWHMYNTKDIQMQIGGADQYGNIVAGLNAVKYISSNHPDPDVRQGKDADIAQPFGFTVPLLTTAAGDKFGKSAGNAVWLDKELTSTFELYGFWMRQSDADMPRYLRYFTFLPSPEIDALVEEHKQAPHERKAQHVLARNFVELIHGPAEAKAAEANHRLLFGKPSLSSLMETPKDNTTAESEKKGPTPITLNNAPSINITLPRSVLTKSIGKIVYAAGLAESASEGHRLVSNGSLYISGPSSQKKQAMDEAELKFTQIKNWLIADTKKFLVGDEMLVLRRGKHNIRIVKIVEDNEWAEGGKKYPGEGGQGGQKGEAGEETAELGAKDAGKERKKKSFWSEFAPEVDPNERKSVLYKPAPSGQRKTIIRRSPTKPYDEKEEGSSLQNLNIGRPNSLLTRISPPRSSRREPSQQNRTSHRQHPRSFQEDSSPATTKRTKYGHLSDFQNAPYLTQLPPPPLPLAAFHSLHRRNLTSRGHLFVIHQHDHPIAGLHYDLRLQFSATSSLSWAIPFGVPGDPNSKRRLRLATETRVHTVGSHLVEGGSKGGGSMIVWDGGVYEVLPRRKVDGPERDPGSAEGSQSSGLGVVENGEMAGENRDTGDGLSENSKLVESFGRRKIRIRLHGARLPEGYTLDMFVAPGSQHLREPRVAVRRKKERRVVNVIETSSEGEENDPAIPVADAVAAEWALEWERKEVEKREVRRVNAYLGAENTIGSLYQRKWFLCLDREGSGFCKADRDGVWERRKGEGGVLEGFEPFYVRGVEEERSVVTGMKAEHVMRDAGIVGFVRRKGWKAILD</sequence>
<reference evidence="12 13" key="1">
    <citation type="submission" date="2016-03" db="EMBL/GenBank/DDBJ databases">
        <title>Comparative genomics of Pseudogymnoascus destructans, the fungus causing white-nose syndrome of bats.</title>
        <authorList>
            <person name="Palmer J.M."/>
            <person name="Drees K.P."/>
            <person name="Foster J.T."/>
            <person name="Lindner D.L."/>
        </authorList>
    </citation>
    <scope>NUCLEOTIDE SEQUENCE [LARGE SCALE GENOMIC DNA]</scope>
    <source>
        <strain evidence="12 13">UAMH 10579</strain>
    </source>
</reference>
<dbReference type="GO" id="GO:0003723">
    <property type="term" value="F:RNA binding"/>
    <property type="evidence" value="ECO:0007669"/>
    <property type="project" value="InterPro"/>
</dbReference>
<keyword evidence="2 8" id="KW-0436">Ligase</keyword>
<dbReference type="EMBL" id="KV460237">
    <property type="protein sequence ID" value="OBT95213.1"/>
    <property type="molecule type" value="Genomic_DNA"/>
</dbReference>
<dbReference type="Gene3D" id="3.40.50.620">
    <property type="entry name" value="HUPs"/>
    <property type="match status" value="1"/>
</dbReference>
<dbReference type="InterPro" id="IPR002307">
    <property type="entry name" value="Tyr-tRNA-ligase"/>
</dbReference>
<dbReference type="FunFam" id="3.40.50.620:FF:000227">
    <property type="entry name" value="Tyrosine--tRNA ligase"/>
    <property type="match status" value="1"/>
</dbReference>
<keyword evidence="6 8" id="KW-0030">Aminoacyl-tRNA synthetase</keyword>
<evidence type="ECO:0000256" key="5">
    <source>
        <dbReference type="ARBA" id="ARBA00022917"/>
    </source>
</evidence>
<organism evidence="12 13">
    <name type="scientific">Pseudogymnoascus verrucosus</name>
    <dbReference type="NCBI Taxonomy" id="342668"/>
    <lineage>
        <taxon>Eukaryota</taxon>
        <taxon>Fungi</taxon>
        <taxon>Dikarya</taxon>
        <taxon>Ascomycota</taxon>
        <taxon>Pezizomycotina</taxon>
        <taxon>Leotiomycetes</taxon>
        <taxon>Thelebolales</taxon>
        <taxon>Thelebolaceae</taxon>
        <taxon>Pseudogymnoascus</taxon>
    </lineage>
</organism>
<feature type="domain" description="DNA ligase D 3'-phosphoesterase" evidence="10">
    <location>
        <begin position="735"/>
        <end position="885"/>
    </location>
</feature>
<feature type="region of interest" description="Disordered" evidence="9">
    <location>
        <begin position="552"/>
        <end position="690"/>
    </location>
</feature>
<protein>
    <recommendedName>
        <fullName evidence="8">Tyrosine--tRNA ligase</fullName>
        <ecNumber evidence="8">6.1.1.1</ecNumber>
    </recommendedName>
    <alternativeName>
        <fullName evidence="8">Tyrosyl-tRNA synthetase</fullName>
    </alternativeName>
</protein>
<dbReference type="STRING" id="342668.A0A1B8GHA9"/>
<dbReference type="OrthoDB" id="337870at2759"/>
<dbReference type="Gene3D" id="3.10.290.10">
    <property type="entry name" value="RNA-binding S4 domain"/>
    <property type="match status" value="1"/>
</dbReference>
<dbReference type="InterPro" id="IPR032005">
    <property type="entry name" value="TyrRSs_C"/>
</dbReference>
<dbReference type="GO" id="GO:0006437">
    <property type="term" value="P:tyrosyl-tRNA aminoacylation"/>
    <property type="evidence" value="ECO:0007669"/>
    <property type="project" value="InterPro"/>
</dbReference>
<keyword evidence="5 8" id="KW-0648">Protein biosynthesis</keyword>
<name>A0A1B8GHA9_9PEZI</name>
<evidence type="ECO:0000256" key="9">
    <source>
        <dbReference type="SAM" id="MobiDB-lite"/>
    </source>
</evidence>